<feature type="non-terminal residue" evidence="2">
    <location>
        <position position="1"/>
    </location>
</feature>
<evidence type="ECO:0000313" key="3">
    <source>
        <dbReference type="Proteomes" id="UP001148018"/>
    </source>
</evidence>
<protein>
    <submittedName>
        <fullName evidence="2">Uncharacterized protein</fullName>
    </submittedName>
</protein>
<feature type="region of interest" description="Disordered" evidence="1">
    <location>
        <begin position="1"/>
        <end position="99"/>
    </location>
</feature>
<evidence type="ECO:0000313" key="2">
    <source>
        <dbReference type="EMBL" id="KAJ3592478.1"/>
    </source>
</evidence>
<dbReference type="AlphaFoldDB" id="A0A9Q0DQA4"/>
<accession>A0A9Q0DQA4</accession>
<organism evidence="2 3">
    <name type="scientific">Muraenolepis orangiensis</name>
    <name type="common">Patagonian moray cod</name>
    <dbReference type="NCBI Taxonomy" id="630683"/>
    <lineage>
        <taxon>Eukaryota</taxon>
        <taxon>Metazoa</taxon>
        <taxon>Chordata</taxon>
        <taxon>Craniata</taxon>
        <taxon>Vertebrata</taxon>
        <taxon>Euteleostomi</taxon>
        <taxon>Actinopterygii</taxon>
        <taxon>Neopterygii</taxon>
        <taxon>Teleostei</taxon>
        <taxon>Neoteleostei</taxon>
        <taxon>Acanthomorphata</taxon>
        <taxon>Zeiogadaria</taxon>
        <taxon>Gadariae</taxon>
        <taxon>Gadiformes</taxon>
        <taxon>Muraenolepidoidei</taxon>
        <taxon>Muraenolepididae</taxon>
        <taxon>Muraenolepis</taxon>
    </lineage>
</organism>
<keyword evidence="3" id="KW-1185">Reference proteome</keyword>
<evidence type="ECO:0000256" key="1">
    <source>
        <dbReference type="SAM" id="MobiDB-lite"/>
    </source>
</evidence>
<comment type="caution">
    <text evidence="2">The sequence shown here is derived from an EMBL/GenBank/DDBJ whole genome shotgun (WGS) entry which is preliminary data.</text>
</comment>
<name>A0A9Q0DQA4_9TELE</name>
<reference evidence="2" key="1">
    <citation type="submission" date="2022-07" db="EMBL/GenBank/DDBJ databases">
        <title>Chromosome-level genome of Muraenolepis orangiensis.</title>
        <authorList>
            <person name="Kim J."/>
        </authorList>
    </citation>
    <scope>NUCLEOTIDE SEQUENCE</scope>
    <source>
        <strain evidence="2">KU_S4_2022</strain>
        <tissue evidence="2">Muscle</tissue>
    </source>
</reference>
<feature type="compositionally biased region" description="Polar residues" evidence="1">
    <location>
        <begin position="1"/>
        <end position="23"/>
    </location>
</feature>
<gene>
    <name evidence="2" type="ORF">NHX12_007605</name>
</gene>
<proteinExistence type="predicted"/>
<sequence length="146" mass="16211">ISNLLEQPSTVRSRSPTFCNSRPQRGADLQPSSAAVHREEQTSNLLEQPSTERSRSPTFWNSRPRRGADLQPSGAAVHREEQISNLLEQSSTERSRPPTFWSSRIMCNERSAPACHSWEEPPLGVQAPPLATKECGVVSGDTLYKV</sequence>
<dbReference type="EMBL" id="JANIIK010000113">
    <property type="protein sequence ID" value="KAJ3592478.1"/>
    <property type="molecule type" value="Genomic_DNA"/>
</dbReference>
<dbReference type="Proteomes" id="UP001148018">
    <property type="component" value="Unassembled WGS sequence"/>
</dbReference>